<protein>
    <submittedName>
        <fullName evidence="6">Phosphodiesterase</fullName>
    </submittedName>
</protein>
<dbReference type="InterPro" id="IPR050884">
    <property type="entry name" value="CNP_phosphodiesterase-III"/>
</dbReference>
<dbReference type="PANTHER" id="PTHR42988">
    <property type="entry name" value="PHOSPHOHYDROLASE"/>
    <property type="match status" value="1"/>
</dbReference>
<sequence>MVIPHALVVGWGAMTILAQLSDLHLTVDDPARVRSLRTALATLLALATPPDAVVLTGDLTDHGRPEEYALLRDELARLPIPAHPLPGNHDDVAALLAAFPAIPAANYAVTMAGVRLLCCDSTVSGQDGGALSDPEWLDAALAEEPGTPSVVAMHHPPYEIGVGWIDAMGHARPERLADVIARHPQVVRVIAGHVHAGSVRAFAGTVATTCPSTYRQLHIDPGGRPALSDAPPGLALHLIDGMSAVTHFRPVEETPEPV</sequence>
<dbReference type="Proteomes" id="UP001500503">
    <property type="component" value="Unassembled WGS sequence"/>
</dbReference>
<dbReference type="InterPro" id="IPR004843">
    <property type="entry name" value="Calcineurin-like_PHP"/>
</dbReference>
<accession>A0ABP8PAM0</accession>
<keyword evidence="1" id="KW-0479">Metal-binding</keyword>
<gene>
    <name evidence="6" type="ORF">GCM10023191_004350</name>
</gene>
<dbReference type="Pfam" id="PF00149">
    <property type="entry name" value="Metallophos"/>
    <property type="match status" value="1"/>
</dbReference>
<proteinExistence type="inferred from homology"/>
<evidence type="ECO:0000313" key="6">
    <source>
        <dbReference type="EMBL" id="GAA4483179.1"/>
    </source>
</evidence>
<feature type="domain" description="Calcineurin-like phosphoesterase" evidence="5">
    <location>
        <begin position="18"/>
        <end position="196"/>
    </location>
</feature>
<comment type="caution">
    <text evidence="6">The sequence shown here is derived from an EMBL/GenBank/DDBJ whole genome shotgun (WGS) entry which is preliminary data.</text>
</comment>
<reference evidence="7" key="1">
    <citation type="journal article" date="2019" name="Int. J. Syst. Evol. Microbiol.">
        <title>The Global Catalogue of Microorganisms (GCM) 10K type strain sequencing project: providing services to taxonomists for standard genome sequencing and annotation.</title>
        <authorList>
            <consortium name="The Broad Institute Genomics Platform"/>
            <consortium name="The Broad Institute Genome Sequencing Center for Infectious Disease"/>
            <person name="Wu L."/>
            <person name="Ma J."/>
        </authorList>
    </citation>
    <scope>NUCLEOTIDE SEQUENCE [LARGE SCALE GENOMIC DNA]</scope>
    <source>
        <strain evidence="7">JCM 17933</strain>
    </source>
</reference>
<evidence type="ECO:0000256" key="4">
    <source>
        <dbReference type="ARBA" id="ARBA00025742"/>
    </source>
</evidence>
<keyword evidence="2" id="KW-0378">Hydrolase</keyword>
<keyword evidence="7" id="KW-1185">Reference proteome</keyword>
<evidence type="ECO:0000259" key="5">
    <source>
        <dbReference type="Pfam" id="PF00149"/>
    </source>
</evidence>
<dbReference type="RefSeq" id="WP_345456634.1">
    <property type="nucleotide sequence ID" value="NZ_BAABHF010000009.1"/>
</dbReference>
<dbReference type="InterPro" id="IPR029052">
    <property type="entry name" value="Metallo-depent_PP-like"/>
</dbReference>
<dbReference type="SUPFAM" id="SSF56300">
    <property type="entry name" value="Metallo-dependent phosphatases"/>
    <property type="match status" value="1"/>
</dbReference>
<organism evidence="6 7">
    <name type="scientific">Actinoallomurus oryzae</name>
    <dbReference type="NCBI Taxonomy" id="502180"/>
    <lineage>
        <taxon>Bacteria</taxon>
        <taxon>Bacillati</taxon>
        <taxon>Actinomycetota</taxon>
        <taxon>Actinomycetes</taxon>
        <taxon>Streptosporangiales</taxon>
        <taxon>Thermomonosporaceae</taxon>
        <taxon>Actinoallomurus</taxon>
    </lineage>
</organism>
<evidence type="ECO:0000256" key="2">
    <source>
        <dbReference type="ARBA" id="ARBA00022801"/>
    </source>
</evidence>
<dbReference type="PANTHER" id="PTHR42988:SF2">
    <property type="entry name" value="CYCLIC NUCLEOTIDE PHOSPHODIESTERASE CBUA0032-RELATED"/>
    <property type="match status" value="1"/>
</dbReference>
<keyword evidence="3" id="KW-0408">Iron</keyword>
<comment type="similarity">
    <text evidence="4">Belongs to the cyclic nucleotide phosphodiesterase class-III family.</text>
</comment>
<dbReference type="EMBL" id="BAABHF010000009">
    <property type="protein sequence ID" value="GAA4483179.1"/>
    <property type="molecule type" value="Genomic_DNA"/>
</dbReference>
<evidence type="ECO:0000256" key="3">
    <source>
        <dbReference type="ARBA" id="ARBA00023004"/>
    </source>
</evidence>
<dbReference type="Gene3D" id="3.60.21.10">
    <property type="match status" value="1"/>
</dbReference>
<evidence type="ECO:0000256" key="1">
    <source>
        <dbReference type="ARBA" id="ARBA00022723"/>
    </source>
</evidence>
<name>A0ABP8PAM0_9ACTN</name>
<evidence type="ECO:0000313" key="7">
    <source>
        <dbReference type="Proteomes" id="UP001500503"/>
    </source>
</evidence>